<evidence type="ECO:0000313" key="1">
    <source>
        <dbReference type="EMBL" id="KAJ8726823.1"/>
    </source>
</evidence>
<dbReference type="Proteomes" id="UP001231649">
    <property type="component" value="Chromosome 7"/>
</dbReference>
<evidence type="ECO:0000313" key="2">
    <source>
        <dbReference type="Proteomes" id="UP001231649"/>
    </source>
</evidence>
<organism evidence="1 2">
    <name type="scientific">Mythimna loreyi</name>
    <dbReference type="NCBI Taxonomy" id="667449"/>
    <lineage>
        <taxon>Eukaryota</taxon>
        <taxon>Metazoa</taxon>
        <taxon>Ecdysozoa</taxon>
        <taxon>Arthropoda</taxon>
        <taxon>Hexapoda</taxon>
        <taxon>Insecta</taxon>
        <taxon>Pterygota</taxon>
        <taxon>Neoptera</taxon>
        <taxon>Endopterygota</taxon>
        <taxon>Lepidoptera</taxon>
        <taxon>Glossata</taxon>
        <taxon>Ditrysia</taxon>
        <taxon>Noctuoidea</taxon>
        <taxon>Noctuidae</taxon>
        <taxon>Noctuinae</taxon>
        <taxon>Hadenini</taxon>
        <taxon>Mythimna</taxon>
    </lineage>
</organism>
<keyword evidence="2" id="KW-1185">Reference proteome</keyword>
<gene>
    <name evidence="1" type="ORF">PYW08_015220</name>
</gene>
<protein>
    <submittedName>
        <fullName evidence="1">Uncharacterized protein</fullName>
    </submittedName>
</protein>
<comment type="caution">
    <text evidence="1">The sequence shown here is derived from an EMBL/GenBank/DDBJ whole genome shotgun (WGS) entry which is preliminary data.</text>
</comment>
<sequence length="3089" mass="353667">MSDNIKVVVKVRPLISREIEDKLSYQWRVKNNTLYQLDQNGKDLGQAFTFDKVYDKDTETSDVYDDIAKPIVQAATAGFNGTIFAYGQTSSGKTYTMTGTDKSPGIIPLAVLNLFEIIRNVPDRDFLVRVSYIEIYNETVKDLLNIEKDNIKIHESLQGIKVDATEKVTSSPEEVLEVMKEGEANRQKGATNMNEQSSRSHSIFQIIIESREHIEGEENPGCVNVSQLNLVDLAGSERSGQTGATGLRFKEGTHINKSLSALALVIKQLSEDPNKYTNYRDSKLTRILQNSLGGNAKTSIICAITPAAVEETISTLQFANRAKSIKNKPEVNAVATADSTMIQRLTKQMCQLQAQLESKKNLEQDNYKLQSKIQNLQRLILNGFAQRRSVDLLSGTRRKLQQPRRITISTLHSIPDDEHIAPIPKFCTPSLKYNPSIVKPDFAPLQSDSNKLPSVPEEPPRLVTPPPIRTVFFSNEVIELDSDDDDSTREDTQTCSPVHKCYGLTKTPPCVLRQNAKEAESNLKAIIELTEREKMYSPTVVEYIEKLEHNTAVIEKLQDQIELMSKQSKEKDLEVEHLKSKIKQAEEAIKSLTSTKADLQSKCDNYNTRLTDAEVCYETLRKKSKLREEELLSLLEELDGKHKKNEDIGKVLSRTLDKEIQFMDISKDISLVNSDNESIVNTNDDESDHNNLNELLADTQSELNLKNQKIIELEANIFSQQQTISLLEERSQRLEDELTAFNEKVTLMDGENSLLKATIETLNSTIKDQKENLETAKNDIDNYNSLIQELQIRITQKESLPNIALDDSTLENMIANEEKFIASNENMRNIIHSLKLSLDTRNKEINELRTSTQINSDITHEYKTLVETLESKTKEVDSLNKQIIENITSINKLMHEKNVLKTLEQELTEKLATSERKSSELEQLNKEISTSAKILKEENDKLKVSIVENELTEKEMSEINNKLLEQIEDMTNKIAVLETEISEKADLISSLKEEDRESSEYLLNAKAAVFKSQLILTTLSGNMQEVPEMIDNFVNVFNVLSNSLNTLETVANSVVKQKEDTEKNNNDLKIMLEVLTLKHTTEISTMQEQIDNIRIIENSRRQEIETLSQTINQLNNELEITRNDLYAKNSDNENLEAALEQATEHIETCNTTIAQLLEKKTELENLTMTLEERERLLEDKISEFSIIKEEVNNSIQERDELLSSIFKKITEFTTKYNIQNDTRGEEDNDCNKIYDRILLTLDKIGSHITFVTSKNDDDDDEQIKLNEIILEAKQEIVELTQQNLSLIEQLSQIESKNSELTIKLADNQKYNKEMSKELLKTQHVVQNLQEELQLKADELTNLEEKLKDWKEQFKSNDCIMKQQIEELILENKQLKAGIPSVRHKSDSDSIITYEHKDSYDVDNKDVSSSKKKSGDITTSSDLASPPSLLTICCNKIVDYIQPKDVESNTTIVSSNEDSEQKDHNYIVECKCSELSVELEAAREENYKIVELLEQLETVNKCLIQEQEETRKEIQLLAEPALELQKKIVNHKTNLAILTATTTAENRVLKSQVKGLQHHHSRFHNVCQRDIPDFKKQLRELMTLLRGDQFIVDQQNASFKRYSLPDVLDSSTALPNFKNESTLDGDLLMLDTNITMTTAADNTLTTQDQTCLDVTQFYNEASCQTSELNQIENLNQEMDMYERLNILKEENVKLRELVDKYAVIEKSMTDAQLSPIKISNGDHESINEMLKSHKVSAVTECEKCKKQEKLQHSYEELCDDVKLLSEELLDIKSQKAEVEQKYNNLILETPSTDLLVKKLSSLEKDYNIKIQEITKLNNTLSSKAEQLKILQDENDSLSTQVMENISEADDLNKELVSMKKINTELLEKCSKLEQSVKEFSDKQFSDTSDSCSECLSKDDLIKSLELRLTKTHTKLNRSLSDSDTSSRYNKICTLQSELDAGREDCKEITEDVVTIKNHLDRSNLAMDLDDSMGESNMYTFSKDYSINSPQSNKCCMPDIPEEQPIDMYKIDKLDCFNYYSEKTGVNNETINRDIKMIDLMKTFYEHLITKHGNEVENLTNKLKDYDEAKSQLQSQISSLKEKYSEVTAQLEEKDKNNSAFVTALSQIKNNISILNQEIIRFTDVDVTKLVNMYKDNFFKVLDSELGLSSTRIIETLIDNIVNKHQTDLIGIMEKYSKLQANMENVTKELNIVNENLANMKSQLSAKEEEYNLLKKQKERIHEISNAVTLDIVKKDKELTDTISNGYKKLVELNVVNNQDIDLTLPVISNINLLFERCIAQHKNASNLDVQKENENLALEVMNAKQIIEEKQKEIEELKSHCKNLQEINNAVTVDLLDKDNKLQAQIALHKDLNEVYESKVKQNKANVDLIEKLSEEVNLLKGTINDKENTISKLEQEINENENKLKEFTKLVESVKVMQDDIAHLKATNEAIIKEKDSYANELIMSGETLKQNNIEMDKMTSDILVLRESVRENGMVIENLNVEAKNLLKQNVELKQQLEDKCRECYRLETNIKTHEKTAEIQTRMIMRLEKQKNEDDKTISEKTKQIEELKHKDSLKNDSNEIELLKQAKETLEARVIELEELLSSKSRPSIDALADLSRRRRQSLHDSKRLFGEDKHEFGDHNGVEAVFDSRPKPDDLFMDVDEDISNRSSPIMRHSKGRDSLSTSKNDQDEDQPSRPSSVVATRRRRQSIHDLHRSVLRHTPSPDLSNRILDELNHSKPPSDTSGDAVSEVSHLRERLALCQQELDDLKEKYRELDEECETCAEYLRERDEQCARLKKEKTALQATVSDLKEKLQSCNPNQSQQIASKPSVAHVGVNTDEDWTNLHSVVVDRMSFDAEVEKNKKLTKTIEELRFKNQDLKNTLAKMQKALEKNSSRRELDAAKQELQACKQELVQLRAKYKELDDECETCAQYLREKEEQCRRLKEAKTALETQLQEFQGEHNTKSQSTRKKRQSLHDQNRTATLDVKDASTETGDDLLSYQVERDGSVRLMSEDKQAKEMKHLKLVVEKLSQQKSFLEQQLVNVSAMQPPHPMYVATGSAIVQNQQLTDVMKENQKLKKINAKLVNICKKRGKDSNRENEDPAERG</sequence>
<name>A0ACC2QW20_9NEOP</name>
<reference evidence="1" key="1">
    <citation type="submission" date="2023-03" db="EMBL/GenBank/DDBJ databases">
        <title>Chromosome-level genomes of two armyworms, Mythimna separata and Mythimna loreyi, provide insights into the biosynthesis and reception of sex pheromones.</title>
        <authorList>
            <person name="Zhao H."/>
        </authorList>
    </citation>
    <scope>NUCLEOTIDE SEQUENCE</scope>
    <source>
        <strain evidence="1">BeijingLab</strain>
    </source>
</reference>
<proteinExistence type="predicted"/>
<accession>A0ACC2QW20</accession>
<dbReference type="EMBL" id="CM056783">
    <property type="protein sequence ID" value="KAJ8726823.1"/>
    <property type="molecule type" value="Genomic_DNA"/>
</dbReference>